<dbReference type="PANTHER" id="PTHR15503">
    <property type="entry name" value="LDOC1 RELATED"/>
    <property type="match status" value="1"/>
</dbReference>
<protein>
    <submittedName>
        <fullName evidence="2">Uncharacterized protein</fullName>
    </submittedName>
</protein>
<dbReference type="Gene3D" id="2.40.70.10">
    <property type="entry name" value="Acid Proteases"/>
    <property type="match status" value="1"/>
</dbReference>
<dbReference type="EMBL" id="LSSK01000032">
    <property type="protein sequence ID" value="OMH85880.1"/>
    <property type="molecule type" value="Genomic_DNA"/>
</dbReference>
<dbReference type="InterPro" id="IPR032567">
    <property type="entry name" value="RTL1-rel"/>
</dbReference>
<dbReference type="AlphaFoldDB" id="A0A1R1PY56"/>
<dbReference type="PANTHER" id="PTHR15503:SF22">
    <property type="entry name" value="TRANSPOSON TY3-I GAG POLYPROTEIN"/>
    <property type="match status" value="1"/>
</dbReference>
<dbReference type="Pfam" id="PF08284">
    <property type="entry name" value="RVP_2"/>
    <property type="match status" value="1"/>
</dbReference>
<keyword evidence="3" id="KW-1185">Reference proteome</keyword>
<dbReference type="SUPFAM" id="SSF50630">
    <property type="entry name" value="Acid proteases"/>
    <property type="match status" value="1"/>
</dbReference>
<dbReference type="Proteomes" id="UP000188320">
    <property type="component" value="Unassembled WGS sequence"/>
</dbReference>
<dbReference type="CDD" id="cd00303">
    <property type="entry name" value="retropepsin_like"/>
    <property type="match status" value="1"/>
</dbReference>
<dbReference type="OrthoDB" id="2802569at2759"/>
<dbReference type="InterPro" id="IPR021109">
    <property type="entry name" value="Peptidase_aspartic_dom_sf"/>
</dbReference>
<proteinExistence type="predicted"/>
<organism evidence="2 3">
    <name type="scientific">Zancudomyces culisetae</name>
    <name type="common">Gut fungus</name>
    <name type="synonym">Smittium culisetae</name>
    <dbReference type="NCBI Taxonomy" id="1213189"/>
    <lineage>
        <taxon>Eukaryota</taxon>
        <taxon>Fungi</taxon>
        <taxon>Fungi incertae sedis</taxon>
        <taxon>Zoopagomycota</taxon>
        <taxon>Kickxellomycotina</taxon>
        <taxon>Harpellomycetes</taxon>
        <taxon>Harpellales</taxon>
        <taxon>Legeriomycetaceae</taxon>
        <taxon>Zancudomyces</taxon>
    </lineage>
</organism>
<feature type="region of interest" description="Disordered" evidence="1">
    <location>
        <begin position="373"/>
        <end position="397"/>
    </location>
</feature>
<evidence type="ECO:0000313" key="2">
    <source>
        <dbReference type="EMBL" id="OMH85880.1"/>
    </source>
</evidence>
<reference evidence="3" key="1">
    <citation type="submission" date="2017-01" db="EMBL/GenBank/DDBJ databases">
        <authorList>
            <person name="Wang Y."/>
            <person name="White M."/>
            <person name="Kvist S."/>
            <person name="Moncalvo J.-M."/>
        </authorList>
    </citation>
    <scope>NUCLEOTIDE SEQUENCE [LARGE SCALE GENOMIC DNA]</scope>
    <source>
        <strain evidence="3">COL-18-3</strain>
    </source>
</reference>
<comment type="caution">
    <text evidence="2">The sequence shown here is derived from an EMBL/GenBank/DDBJ whole genome shotgun (WGS) entry which is preliminary data.</text>
</comment>
<name>A0A1R1PY56_ZANCU</name>
<evidence type="ECO:0000256" key="1">
    <source>
        <dbReference type="SAM" id="MobiDB-lite"/>
    </source>
</evidence>
<feature type="compositionally biased region" description="Low complexity" evidence="1">
    <location>
        <begin position="378"/>
        <end position="397"/>
    </location>
</feature>
<gene>
    <name evidence="2" type="ORF">AX774_g556</name>
</gene>
<sequence length="427" mass="48440">MVKKHVLDNVFCSKNNTKSSYNRPIISVNIFNDITEPFQVDCLIDIGSSENFIDINVAKKLKLLPSPLDIPFSIESIDGNMLSTTGINHVYNDIKVSIGNGHTENINLHPIQSVHGHVILGMPWLKKHNPSINWDTFDILFNSDNCLNNCVHHKRPVDIIYRPEVSSEDDKSEQNVINSDENCENCDQIREKIDDNSSYFGQNDTSESDTIHANTIMSKLKSYLFTSGKNVAHKSTNAKNKVENVVKKKVSREKNKVSDTVQTDDYSNYGYLLDHEMFSTPITDSADINEQKQEATEDNTIKNAKKSNKYDIEFDENKTSSQLNKLVQHIVTPESDKQDIYQRINTKNLRKNTKNTENIEKILTKVDLKNTKETSIAPETTNEGSTTSPPTTETTTTKNLNLDAELYPISTPTFKPKKLKILRKDLL</sequence>
<evidence type="ECO:0000313" key="3">
    <source>
        <dbReference type="Proteomes" id="UP000188320"/>
    </source>
</evidence>
<accession>A0A1R1PY56</accession>